<comment type="caution">
    <text evidence="1">The sequence shown here is derived from an EMBL/GenBank/DDBJ whole genome shotgun (WGS) entry which is preliminary data.</text>
</comment>
<keyword evidence="2" id="KW-1185">Reference proteome</keyword>
<dbReference type="RefSeq" id="WP_214834306.1">
    <property type="nucleotide sequence ID" value="NZ_CP183077.1"/>
</dbReference>
<sequence>MSERKSYLQMMNEGFRMMKQSKQLNHETKLRQWTFSINRESDWQVILRTERLKWIGPATNEFIVEPLSVQIGALQLTRHLETNEVRLKIEEEWGIESKVVCDDQEWERFVASLKQLKGE</sequence>
<protein>
    <submittedName>
        <fullName evidence="1">Uncharacterized protein</fullName>
    </submittedName>
</protein>
<gene>
    <name evidence="1" type="ORF">QR695_10960</name>
</gene>
<evidence type="ECO:0000313" key="1">
    <source>
        <dbReference type="EMBL" id="MDL5377526.1"/>
    </source>
</evidence>
<accession>A0ABT7MQP0</accession>
<dbReference type="EMBL" id="JASWER010000008">
    <property type="protein sequence ID" value="MDL5377526.1"/>
    <property type="molecule type" value="Genomic_DNA"/>
</dbReference>
<organism evidence="1 2">
    <name type="scientific">Exiguobacterium mexicanum</name>
    <dbReference type="NCBI Taxonomy" id="340146"/>
    <lineage>
        <taxon>Bacteria</taxon>
        <taxon>Bacillati</taxon>
        <taxon>Bacillota</taxon>
        <taxon>Bacilli</taxon>
        <taxon>Bacillales</taxon>
        <taxon>Bacillales Family XII. Incertae Sedis</taxon>
        <taxon>Exiguobacterium</taxon>
    </lineage>
</organism>
<reference evidence="1 2" key="1">
    <citation type="submission" date="2023-06" db="EMBL/GenBank/DDBJ databases">
        <title>Influencing factors and mechanism of Cr(VI) reduction by facultative anaerobic Exiguobacterium sp. PY14.</title>
        <authorList>
            <person name="Zou L."/>
        </authorList>
    </citation>
    <scope>NUCLEOTIDE SEQUENCE [LARGE SCALE GENOMIC DNA]</scope>
    <source>
        <strain evidence="1 2">PY14</strain>
    </source>
</reference>
<dbReference type="Proteomes" id="UP001230807">
    <property type="component" value="Unassembled WGS sequence"/>
</dbReference>
<evidence type="ECO:0000313" key="2">
    <source>
        <dbReference type="Proteomes" id="UP001230807"/>
    </source>
</evidence>
<proteinExistence type="predicted"/>
<name>A0ABT7MQP0_9BACL</name>